<proteinExistence type="predicted"/>
<evidence type="ECO:0000313" key="2">
    <source>
        <dbReference type="Proteomes" id="UP000813385"/>
    </source>
</evidence>
<name>A0A8K0TFD9_9PEZI</name>
<dbReference type="Proteomes" id="UP000813385">
    <property type="component" value="Unassembled WGS sequence"/>
</dbReference>
<accession>A0A8K0TFD9</accession>
<protein>
    <submittedName>
        <fullName evidence="1">Uncharacterized protein</fullName>
    </submittedName>
</protein>
<comment type="caution">
    <text evidence="1">The sequence shown here is derived from an EMBL/GenBank/DDBJ whole genome shotgun (WGS) entry which is preliminary data.</text>
</comment>
<reference evidence="1" key="1">
    <citation type="journal article" date="2021" name="Nat. Commun.">
        <title>Genetic determinants of endophytism in the Arabidopsis root mycobiome.</title>
        <authorList>
            <person name="Mesny F."/>
            <person name="Miyauchi S."/>
            <person name="Thiergart T."/>
            <person name="Pickel B."/>
            <person name="Atanasova L."/>
            <person name="Karlsson M."/>
            <person name="Huettel B."/>
            <person name="Barry K.W."/>
            <person name="Haridas S."/>
            <person name="Chen C."/>
            <person name="Bauer D."/>
            <person name="Andreopoulos W."/>
            <person name="Pangilinan J."/>
            <person name="LaButti K."/>
            <person name="Riley R."/>
            <person name="Lipzen A."/>
            <person name="Clum A."/>
            <person name="Drula E."/>
            <person name="Henrissat B."/>
            <person name="Kohler A."/>
            <person name="Grigoriev I.V."/>
            <person name="Martin F.M."/>
            <person name="Hacquard S."/>
        </authorList>
    </citation>
    <scope>NUCLEOTIDE SEQUENCE</scope>
    <source>
        <strain evidence="1">MPI-CAGE-AT-0016</strain>
    </source>
</reference>
<dbReference type="AlphaFoldDB" id="A0A8K0TFD9"/>
<gene>
    <name evidence="1" type="ORF">B0T11DRAFT_85761</name>
</gene>
<dbReference type="EMBL" id="JAGPXD010000003">
    <property type="protein sequence ID" value="KAH7362585.1"/>
    <property type="molecule type" value="Genomic_DNA"/>
</dbReference>
<keyword evidence="2" id="KW-1185">Reference proteome</keyword>
<organism evidence="1 2">
    <name type="scientific">Plectosphaerella cucumerina</name>
    <dbReference type="NCBI Taxonomy" id="40658"/>
    <lineage>
        <taxon>Eukaryota</taxon>
        <taxon>Fungi</taxon>
        <taxon>Dikarya</taxon>
        <taxon>Ascomycota</taxon>
        <taxon>Pezizomycotina</taxon>
        <taxon>Sordariomycetes</taxon>
        <taxon>Hypocreomycetidae</taxon>
        <taxon>Glomerellales</taxon>
        <taxon>Plectosphaerellaceae</taxon>
        <taxon>Plectosphaerella</taxon>
    </lineage>
</organism>
<sequence>MAEVDDAGGLFCIAISEDEEELSKEKRNELSEEAFEALKASYSPLIENGEIWKTVKLPIEGSASKPQAQQLLHAIEELYFFRRYDEGAKFARRVLETSSDALDDEHRSVIVLYEEKCLKRMRQTASGP</sequence>
<evidence type="ECO:0000313" key="1">
    <source>
        <dbReference type="EMBL" id="KAH7362585.1"/>
    </source>
</evidence>
<dbReference type="OrthoDB" id="3938544at2759"/>